<sequence length="61" mass="6827">MWVLIVVSLMFASGIGGSEGVSSVTFREFRNKKSCEEAKKFVFESAEAKHVKVKCVQDQEN</sequence>
<gene>
    <name evidence="1" type="ORF">A2834_00585</name>
</gene>
<proteinExistence type="predicted"/>
<name>A0A1F5VES7_9BACT</name>
<dbReference type="EMBL" id="MFHD01000024">
    <property type="protein sequence ID" value="OGF61959.1"/>
    <property type="molecule type" value="Genomic_DNA"/>
</dbReference>
<organism evidence="1 2">
    <name type="scientific">Candidatus Giovannonibacteria bacterium RIFCSPHIGHO2_01_FULL_45_23</name>
    <dbReference type="NCBI Taxonomy" id="1798325"/>
    <lineage>
        <taxon>Bacteria</taxon>
        <taxon>Candidatus Giovannoniibacteriota</taxon>
    </lineage>
</organism>
<reference evidence="1 2" key="1">
    <citation type="journal article" date="2016" name="Nat. Commun.">
        <title>Thousands of microbial genomes shed light on interconnected biogeochemical processes in an aquifer system.</title>
        <authorList>
            <person name="Anantharaman K."/>
            <person name="Brown C.T."/>
            <person name="Hug L.A."/>
            <person name="Sharon I."/>
            <person name="Castelle C.J."/>
            <person name="Probst A.J."/>
            <person name="Thomas B.C."/>
            <person name="Singh A."/>
            <person name="Wilkins M.J."/>
            <person name="Karaoz U."/>
            <person name="Brodie E.L."/>
            <person name="Williams K.H."/>
            <person name="Hubbard S.S."/>
            <person name="Banfield J.F."/>
        </authorList>
    </citation>
    <scope>NUCLEOTIDE SEQUENCE [LARGE SCALE GENOMIC DNA]</scope>
</reference>
<dbReference type="Proteomes" id="UP000179251">
    <property type="component" value="Unassembled WGS sequence"/>
</dbReference>
<evidence type="ECO:0000313" key="1">
    <source>
        <dbReference type="EMBL" id="OGF61959.1"/>
    </source>
</evidence>
<comment type="caution">
    <text evidence="1">The sequence shown here is derived from an EMBL/GenBank/DDBJ whole genome shotgun (WGS) entry which is preliminary data.</text>
</comment>
<evidence type="ECO:0000313" key="2">
    <source>
        <dbReference type="Proteomes" id="UP000179251"/>
    </source>
</evidence>
<dbReference type="AlphaFoldDB" id="A0A1F5VES7"/>
<accession>A0A1F5VES7</accession>
<protein>
    <submittedName>
        <fullName evidence="1">Uncharacterized protein</fullName>
    </submittedName>
</protein>